<feature type="transmembrane region" description="Helical" evidence="1">
    <location>
        <begin position="225"/>
        <end position="241"/>
    </location>
</feature>
<dbReference type="STRING" id="1293598.IV56_GL001549"/>
<feature type="transmembrane region" description="Helical" evidence="1">
    <location>
        <begin position="200"/>
        <end position="218"/>
    </location>
</feature>
<name>A0A0R2MXR8_9LACO</name>
<dbReference type="Proteomes" id="UP000050969">
    <property type="component" value="Unassembled WGS sequence"/>
</dbReference>
<evidence type="ECO:0008006" key="4">
    <source>
        <dbReference type="Google" id="ProtNLM"/>
    </source>
</evidence>
<dbReference type="AlphaFoldDB" id="A0A0R2MXR8"/>
<feature type="transmembrane region" description="Helical" evidence="1">
    <location>
        <begin position="174"/>
        <end position="194"/>
    </location>
</feature>
<evidence type="ECO:0000313" key="3">
    <source>
        <dbReference type="Proteomes" id="UP000050969"/>
    </source>
</evidence>
<feature type="transmembrane region" description="Helical" evidence="1">
    <location>
        <begin position="144"/>
        <end position="162"/>
    </location>
</feature>
<feature type="transmembrane region" description="Helical" evidence="1">
    <location>
        <begin position="35"/>
        <end position="55"/>
    </location>
</feature>
<feature type="transmembrane region" description="Helical" evidence="1">
    <location>
        <begin position="62"/>
        <end position="81"/>
    </location>
</feature>
<feature type="transmembrane region" description="Helical" evidence="1">
    <location>
        <begin position="270"/>
        <end position="291"/>
    </location>
</feature>
<proteinExistence type="predicted"/>
<protein>
    <recommendedName>
        <fullName evidence="4">Glycosyltransferase RgtA/B/C/D-like domain-containing protein</fullName>
    </recommendedName>
</protein>
<organism evidence="2 3">
    <name type="scientific">Lacticaseibacillus saniviri JCM 17471 = DSM 24301</name>
    <dbReference type="NCBI Taxonomy" id="1293598"/>
    <lineage>
        <taxon>Bacteria</taxon>
        <taxon>Bacillati</taxon>
        <taxon>Bacillota</taxon>
        <taxon>Bacilli</taxon>
        <taxon>Lactobacillales</taxon>
        <taxon>Lactobacillaceae</taxon>
        <taxon>Lacticaseibacillus</taxon>
    </lineage>
</organism>
<keyword evidence="3" id="KW-1185">Reference proteome</keyword>
<accession>A0A0R2MXR8</accession>
<evidence type="ECO:0000313" key="2">
    <source>
        <dbReference type="EMBL" id="KRO18415.1"/>
    </source>
</evidence>
<keyword evidence="1" id="KW-0812">Transmembrane</keyword>
<reference evidence="2 3" key="1">
    <citation type="journal article" date="2015" name="Genome Announc.">
        <title>Expanding the biotechnology potential of lactobacilli through comparative genomics of 213 strains and associated genera.</title>
        <authorList>
            <person name="Sun Z."/>
            <person name="Harris H.M."/>
            <person name="McCann A."/>
            <person name="Guo C."/>
            <person name="Argimon S."/>
            <person name="Zhang W."/>
            <person name="Yang X."/>
            <person name="Jeffery I.B."/>
            <person name="Cooney J.C."/>
            <person name="Kagawa T.F."/>
            <person name="Liu W."/>
            <person name="Song Y."/>
            <person name="Salvetti E."/>
            <person name="Wrobel A."/>
            <person name="Rasinkangas P."/>
            <person name="Parkhill J."/>
            <person name="Rea M.C."/>
            <person name="O'Sullivan O."/>
            <person name="Ritari J."/>
            <person name="Douillard F.P."/>
            <person name="Paul Ross R."/>
            <person name="Yang R."/>
            <person name="Briner A.E."/>
            <person name="Felis G.E."/>
            <person name="de Vos W.M."/>
            <person name="Barrangou R."/>
            <person name="Klaenhammer T.R."/>
            <person name="Caufield P.W."/>
            <person name="Cui Y."/>
            <person name="Zhang H."/>
            <person name="O'Toole P.W."/>
        </authorList>
    </citation>
    <scope>NUCLEOTIDE SEQUENCE [LARGE SCALE GENOMIC DNA]</scope>
    <source>
        <strain evidence="2 3">DSM 24301</strain>
    </source>
</reference>
<keyword evidence="1" id="KW-0472">Membrane</keyword>
<feature type="transmembrane region" description="Helical" evidence="1">
    <location>
        <begin position="487"/>
        <end position="509"/>
    </location>
</feature>
<feature type="transmembrane region" description="Helical" evidence="1">
    <location>
        <begin position="405"/>
        <end position="423"/>
    </location>
</feature>
<feature type="transmembrane region" description="Helical" evidence="1">
    <location>
        <begin position="435"/>
        <end position="455"/>
    </location>
</feature>
<keyword evidence="1" id="KW-1133">Transmembrane helix</keyword>
<comment type="caution">
    <text evidence="2">The sequence shown here is derived from an EMBL/GenBank/DDBJ whole genome shotgun (WGS) entry which is preliminary data.</text>
</comment>
<dbReference type="EMBL" id="JQCE01000005">
    <property type="protein sequence ID" value="KRO18415.1"/>
    <property type="molecule type" value="Genomic_DNA"/>
</dbReference>
<dbReference type="PATRIC" id="fig|1293598.4.peg.1614"/>
<sequence length="647" mass="72979">MIIIISKVRPTFFSIVLIISLLIGVWGNLQGYAGWLTFVSSALVVFNSVFLARSLNRIPRQLLRFILISGLIIMLLGQLFVLTKMPVTVFHDPYRVLAQADRMAAGNHTWNTTYFWRNSNNITITYFIAVWLRLGQFFGMNTNIAIHLFSLLMLDSFILLLLHTVWQLSHRESLLLGALSFAVLTPFAYTYYLQVFYSDLPIMLALLIIIRTIMNWPARSHRHHLIAGSGLLVTVLLAGLIKPNLIVLLPALALVVFVLWHQHALTQSQLVVPIVLILLGFGLTVPATHGIQRLSDFEPKAEYQLPITHWMLMGLNASEKGMFAPADASKAASLPDEAARQSYNLKEIPKRIRQLGVGGVTKLWLTKLEILLDTHDVQTWYNGGFRNAPSWYHNNAQPLQLLTRISYTAATIAFLVAVIGRLLTWRPDYTDSVQVGTLLAIITALGYLAFHTLVWETEPRYGQVVVPLLWLVLAGIPAQKRVSQSNWVLPSVSLVLSFSVIVGWIGMLAQQHPQTTVIAAQRSQLSEQYQARPLALPPRASMSQEVELRGNANYFSVQVYPQSTVSVILENTDTQTQYRFKYAGPVYRLKQQLIPGHYRIVVSNITRESQVVDVVSTYHYYLADQPLILNGQKHATYSLIYTVMETH</sequence>
<feature type="transmembrane region" description="Helical" evidence="1">
    <location>
        <begin position="12"/>
        <end position="29"/>
    </location>
</feature>
<evidence type="ECO:0000256" key="1">
    <source>
        <dbReference type="SAM" id="Phobius"/>
    </source>
</evidence>
<gene>
    <name evidence="2" type="ORF">IV56_GL001549</name>
</gene>